<feature type="signal peptide" evidence="1">
    <location>
        <begin position="1"/>
        <end position="23"/>
    </location>
</feature>
<dbReference type="InterPro" id="IPR000772">
    <property type="entry name" value="Ricin_B_lectin"/>
</dbReference>
<dbReference type="Proteomes" id="UP001240150">
    <property type="component" value="Chromosome"/>
</dbReference>
<dbReference type="EMBL" id="CP126980">
    <property type="protein sequence ID" value="WIN00324.1"/>
    <property type="molecule type" value="Genomic_DNA"/>
</dbReference>
<evidence type="ECO:0000313" key="4">
    <source>
        <dbReference type="Proteomes" id="UP001240150"/>
    </source>
</evidence>
<dbReference type="RefSeq" id="WP_284921841.1">
    <property type="nucleotide sequence ID" value="NZ_CP126980.1"/>
</dbReference>
<feature type="chain" id="PRO_5047313460" evidence="1">
    <location>
        <begin position="24"/>
        <end position="159"/>
    </location>
</feature>
<evidence type="ECO:0000259" key="2">
    <source>
        <dbReference type="SMART" id="SM00458"/>
    </source>
</evidence>
<reference evidence="3 4" key="1">
    <citation type="submission" date="2023-06" db="EMBL/GenBank/DDBJ databases">
        <authorList>
            <person name="Yushchuk O."/>
            <person name="Binda E."/>
            <person name="Ruckert-Reed C."/>
            <person name="Fedorenko V."/>
            <person name="Kalinowski J."/>
            <person name="Marinelli F."/>
        </authorList>
    </citation>
    <scope>NUCLEOTIDE SEQUENCE [LARGE SCALE GENOMIC DNA]</scope>
    <source>
        <strain evidence="3 4">NRRL 3884</strain>
    </source>
</reference>
<dbReference type="InterPro" id="IPR035992">
    <property type="entry name" value="Ricin_B-like_lectins"/>
</dbReference>
<dbReference type="PROSITE" id="PS50231">
    <property type="entry name" value="RICIN_B_LECTIN"/>
    <property type="match status" value="1"/>
</dbReference>
<dbReference type="Gene3D" id="2.80.10.50">
    <property type="match status" value="1"/>
</dbReference>
<protein>
    <submittedName>
        <fullName evidence="3">RICIN domain-containing protein</fullName>
    </submittedName>
</protein>
<gene>
    <name evidence="3" type="ORF">ACTOB_004023</name>
</gene>
<organism evidence="3 4">
    <name type="scientific">Actinoplanes oblitus</name>
    <dbReference type="NCBI Taxonomy" id="3040509"/>
    <lineage>
        <taxon>Bacteria</taxon>
        <taxon>Bacillati</taxon>
        <taxon>Actinomycetota</taxon>
        <taxon>Actinomycetes</taxon>
        <taxon>Micromonosporales</taxon>
        <taxon>Micromonosporaceae</taxon>
        <taxon>Actinoplanes</taxon>
    </lineage>
</organism>
<evidence type="ECO:0000313" key="3">
    <source>
        <dbReference type="EMBL" id="WIN00324.1"/>
    </source>
</evidence>
<proteinExistence type="predicted"/>
<name>A0ABY8WT80_9ACTN</name>
<feature type="domain" description="Ricin B lectin" evidence="2">
    <location>
        <begin position="24"/>
        <end position="154"/>
    </location>
</feature>
<accession>A0ABY8WT80</accession>
<dbReference type="SMART" id="SM00458">
    <property type="entry name" value="RICIN"/>
    <property type="match status" value="1"/>
</dbReference>
<dbReference type="SUPFAM" id="SSF50370">
    <property type="entry name" value="Ricin B-like lectins"/>
    <property type="match status" value="1"/>
</dbReference>
<sequence length="159" mass="17936">MLKALVSGFFVAAAVLVAAPAQAGPTFYTVHSGFNGRCLDFDNANLGNKARVQLRSCNGKPQQLWYWSGTNLVNAYHSKCLDAPREFIWDRGAQLQMYDCLGWENAQWRREGSTLRNGYNGWCMDAALETIWVDGGKVQNWECNGGHNQNWEFRLHSSN</sequence>
<evidence type="ECO:0000256" key="1">
    <source>
        <dbReference type="SAM" id="SignalP"/>
    </source>
</evidence>
<keyword evidence="4" id="KW-1185">Reference proteome</keyword>
<dbReference type="Pfam" id="PF00652">
    <property type="entry name" value="Ricin_B_lectin"/>
    <property type="match status" value="1"/>
</dbReference>
<dbReference type="CDD" id="cd00161">
    <property type="entry name" value="beta-trefoil_Ricin-like"/>
    <property type="match status" value="1"/>
</dbReference>
<keyword evidence="1" id="KW-0732">Signal</keyword>